<dbReference type="GO" id="GO:0008483">
    <property type="term" value="F:transaminase activity"/>
    <property type="evidence" value="ECO:0007669"/>
    <property type="project" value="UniProtKB-KW"/>
</dbReference>
<dbReference type="InterPro" id="IPR000653">
    <property type="entry name" value="DegT/StrS_aminotransferase"/>
</dbReference>
<reference evidence="8 9" key="1">
    <citation type="submission" date="2020-04" db="EMBL/GenBank/DDBJ databases">
        <title>Characterization and engineering of Streptomyces griseofuscus DSM40191 as a potential heterologous host for expression of BGCs.</title>
        <authorList>
            <person name="Gren T."/>
            <person name="Whitford C.M."/>
            <person name="Mohite O.S."/>
            <person name="Joergensen T.S."/>
            <person name="Nielsen J.B."/>
            <person name="Lee S.Y."/>
            <person name="Weber T."/>
        </authorList>
    </citation>
    <scope>NUCLEOTIDE SEQUENCE [LARGE SCALE GENOMIC DNA]</scope>
    <source>
        <strain evidence="8 9">DSM 40191</strain>
    </source>
</reference>
<dbReference type="PIRSF" id="PIRSF000390">
    <property type="entry name" value="PLP_StrS"/>
    <property type="match status" value="1"/>
</dbReference>
<dbReference type="Pfam" id="PF01041">
    <property type="entry name" value="DegT_DnrJ_EryC1"/>
    <property type="match status" value="1"/>
</dbReference>
<keyword evidence="4 7" id="KW-0663">Pyridoxal phosphate</keyword>
<comment type="cofactor">
    <cofactor evidence="1">
        <name>pyridoxal 5'-phosphate</name>
        <dbReference type="ChEBI" id="CHEBI:597326"/>
    </cofactor>
</comment>
<keyword evidence="3 8" id="KW-0808">Transferase</keyword>
<dbReference type="InterPro" id="IPR015422">
    <property type="entry name" value="PyrdxlP-dep_Trfase_small"/>
</dbReference>
<accession>A0A7H1Q3J0</accession>
<dbReference type="CDD" id="cd00616">
    <property type="entry name" value="AHBA_syn"/>
    <property type="match status" value="1"/>
</dbReference>
<organism evidence="8 9">
    <name type="scientific">Streptomyces griseofuscus</name>
    <dbReference type="NCBI Taxonomy" id="146922"/>
    <lineage>
        <taxon>Bacteria</taxon>
        <taxon>Bacillati</taxon>
        <taxon>Actinomycetota</taxon>
        <taxon>Actinomycetes</taxon>
        <taxon>Kitasatosporales</taxon>
        <taxon>Streptomycetaceae</taxon>
        <taxon>Streptomyces</taxon>
    </lineage>
</organism>
<dbReference type="RefSeq" id="WP_037653677.1">
    <property type="nucleotide sequence ID" value="NZ_CP051006.1"/>
</dbReference>
<feature type="modified residue" description="N6-(pyridoxal phosphate)lysine" evidence="7">
    <location>
        <position position="191"/>
    </location>
</feature>
<dbReference type="KEGG" id="sgf:HEP81_04597"/>
<protein>
    <submittedName>
        <fullName evidence="8">DegT/DnrJ/EryC1/StrS family aminotransferase</fullName>
    </submittedName>
</protein>
<evidence type="ECO:0000256" key="4">
    <source>
        <dbReference type="ARBA" id="ARBA00022898"/>
    </source>
</evidence>
<feature type="active site" description="Proton acceptor" evidence="6">
    <location>
        <position position="191"/>
    </location>
</feature>
<evidence type="ECO:0000256" key="2">
    <source>
        <dbReference type="ARBA" id="ARBA00022576"/>
    </source>
</evidence>
<evidence type="ECO:0000256" key="1">
    <source>
        <dbReference type="ARBA" id="ARBA00001933"/>
    </source>
</evidence>
<dbReference type="Gene3D" id="3.90.1150.10">
    <property type="entry name" value="Aspartate Aminotransferase, domain 1"/>
    <property type="match status" value="1"/>
</dbReference>
<dbReference type="PANTHER" id="PTHR30244">
    <property type="entry name" value="TRANSAMINASE"/>
    <property type="match status" value="1"/>
</dbReference>
<dbReference type="GO" id="GO:0000271">
    <property type="term" value="P:polysaccharide biosynthetic process"/>
    <property type="evidence" value="ECO:0007669"/>
    <property type="project" value="TreeGrafter"/>
</dbReference>
<dbReference type="GO" id="GO:0030170">
    <property type="term" value="F:pyridoxal phosphate binding"/>
    <property type="evidence" value="ECO:0007669"/>
    <property type="project" value="TreeGrafter"/>
</dbReference>
<name>A0A7H1Q3J0_9ACTN</name>
<dbReference type="EMBL" id="CP051006">
    <property type="protein sequence ID" value="QNT94870.1"/>
    <property type="molecule type" value="Genomic_DNA"/>
</dbReference>
<proteinExistence type="inferred from homology"/>
<evidence type="ECO:0000256" key="6">
    <source>
        <dbReference type="PIRSR" id="PIRSR000390-1"/>
    </source>
</evidence>
<dbReference type="PANTHER" id="PTHR30244:SF34">
    <property type="entry name" value="DTDP-4-AMINO-4,6-DIDEOXYGALACTOSE TRANSAMINASE"/>
    <property type="match status" value="1"/>
</dbReference>
<dbReference type="InterPro" id="IPR015424">
    <property type="entry name" value="PyrdxlP-dep_Trfase"/>
</dbReference>
<dbReference type="InterPro" id="IPR015421">
    <property type="entry name" value="PyrdxlP-dep_Trfase_major"/>
</dbReference>
<evidence type="ECO:0000256" key="7">
    <source>
        <dbReference type="PIRSR" id="PIRSR000390-2"/>
    </source>
</evidence>
<gene>
    <name evidence="8" type="ORF">HEP81_04597</name>
</gene>
<dbReference type="GeneID" id="91464149"/>
<evidence type="ECO:0000256" key="3">
    <source>
        <dbReference type="ARBA" id="ARBA00022679"/>
    </source>
</evidence>
<dbReference type="AlphaFoldDB" id="A0A7H1Q3J0"/>
<dbReference type="Proteomes" id="UP000516422">
    <property type="component" value="Chromosome"/>
</dbReference>
<evidence type="ECO:0000313" key="8">
    <source>
        <dbReference type="EMBL" id="QNT94870.1"/>
    </source>
</evidence>
<evidence type="ECO:0000256" key="5">
    <source>
        <dbReference type="ARBA" id="ARBA00038398"/>
    </source>
</evidence>
<evidence type="ECO:0000313" key="9">
    <source>
        <dbReference type="Proteomes" id="UP000516422"/>
    </source>
</evidence>
<comment type="similarity">
    <text evidence="5">Belongs to the DegT/DnrJ/EryC1 family. L-glutamine:2-deoxy-scyllo-inosose/scyllo-inosose aminotransferase subfamily.</text>
</comment>
<keyword evidence="2 8" id="KW-0032">Aminotransferase</keyword>
<sequence length="385" mass="41195">MTTHTSSPSPDAGRNASPYLYGEEAAAVAEVLQRGQYGHTDVTERFEQKVAEFLGVRDAIAVMSGTAALHTALLAAGVGPGHEVVVPSMTFCASVQAILATGATPVFTDVDPATLCVTDQLVMEAVTDRTRAVMPVLFGGRAVNLSGVRKELAGRDIAIVEDAAHAFGSHNGARRVGATGDLTCFSFGPIKNLTCGQGGVVIPRSLPEAATLRRLRMLGVDQSQAERGQTTSYGVEGFGLRYQMSGINATIGLVQLDHFDKAETTRRILWRAYRRALAALDGVRLVDVDVDHSVPHLCQILIPNRDEVHKQMKARGVGVGVHYPPNHLQPAFAQWRRDLPATEQVGREVLTLPFHQHLSENDIDQVVTALGQALKTAGAASCARP</sequence>
<dbReference type="Gene3D" id="3.40.640.10">
    <property type="entry name" value="Type I PLP-dependent aspartate aminotransferase-like (Major domain)"/>
    <property type="match status" value="1"/>
</dbReference>
<dbReference type="SUPFAM" id="SSF53383">
    <property type="entry name" value="PLP-dependent transferases"/>
    <property type="match status" value="1"/>
</dbReference>